<evidence type="ECO:0000313" key="2">
    <source>
        <dbReference type="Proteomes" id="UP000016930"/>
    </source>
</evidence>
<reference evidence="1 2" key="1">
    <citation type="journal article" date="2012" name="Proc. Natl. Acad. Sci. U.S.A.">
        <title>Comparative genomics of Ceriporiopsis subvermispora and Phanerochaete chrysosporium provide insight into selective ligninolysis.</title>
        <authorList>
            <person name="Fernandez-Fueyo E."/>
            <person name="Ruiz-Duenas F.J."/>
            <person name="Ferreira P."/>
            <person name="Floudas D."/>
            <person name="Hibbett D.S."/>
            <person name="Canessa P."/>
            <person name="Larrondo L.F."/>
            <person name="James T.Y."/>
            <person name="Seelenfreund D."/>
            <person name="Lobos S."/>
            <person name="Polanco R."/>
            <person name="Tello M."/>
            <person name="Honda Y."/>
            <person name="Watanabe T."/>
            <person name="Watanabe T."/>
            <person name="Ryu J.S."/>
            <person name="Kubicek C.P."/>
            <person name="Schmoll M."/>
            <person name="Gaskell J."/>
            <person name="Hammel K.E."/>
            <person name="St John F.J."/>
            <person name="Vanden Wymelenberg A."/>
            <person name="Sabat G."/>
            <person name="Splinter BonDurant S."/>
            <person name="Syed K."/>
            <person name="Yadav J.S."/>
            <person name="Doddapaneni H."/>
            <person name="Subramanian V."/>
            <person name="Lavin J.L."/>
            <person name="Oguiza J.A."/>
            <person name="Perez G."/>
            <person name="Pisabarro A.G."/>
            <person name="Ramirez L."/>
            <person name="Santoyo F."/>
            <person name="Master E."/>
            <person name="Coutinho P.M."/>
            <person name="Henrissat B."/>
            <person name="Lombard V."/>
            <person name="Magnuson J.K."/>
            <person name="Kuees U."/>
            <person name="Hori C."/>
            <person name="Igarashi K."/>
            <person name="Samejima M."/>
            <person name="Held B.W."/>
            <person name="Barry K.W."/>
            <person name="LaButti K.M."/>
            <person name="Lapidus A."/>
            <person name="Lindquist E.A."/>
            <person name="Lucas S.M."/>
            <person name="Riley R."/>
            <person name="Salamov A.A."/>
            <person name="Hoffmeister D."/>
            <person name="Schwenk D."/>
            <person name="Hadar Y."/>
            <person name="Yarden O."/>
            <person name="de Vries R.P."/>
            <person name="Wiebenga A."/>
            <person name="Stenlid J."/>
            <person name="Eastwood D."/>
            <person name="Grigoriev I.V."/>
            <person name="Berka R.M."/>
            <person name="Blanchette R.A."/>
            <person name="Kersten P."/>
            <person name="Martinez A.T."/>
            <person name="Vicuna R."/>
            <person name="Cullen D."/>
        </authorList>
    </citation>
    <scope>NUCLEOTIDE SEQUENCE [LARGE SCALE GENOMIC DNA]</scope>
    <source>
        <strain evidence="1 2">B</strain>
    </source>
</reference>
<accession>M2QH93</accession>
<proteinExistence type="predicted"/>
<keyword evidence="2" id="KW-1185">Reference proteome</keyword>
<name>M2QH93_CERS8</name>
<sequence>MCLRIFIDVPTGLDAVRKAHSVLSPVITPFWTSFKDLDTRTLVSWYCLYTLQLYQHHMPS</sequence>
<dbReference type="HOGENOM" id="CLU_2947991_0_0_1"/>
<dbReference type="Proteomes" id="UP000016930">
    <property type="component" value="Unassembled WGS sequence"/>
</dbReference>
<dbReference type="EMBL" id="KB445819">
    <property type="protein sequence ID" value="EMD31405.1"/>
    <property type="molecule type" value="Genomic_DNA"/>
</dbReference>
<gene>
    <name evidence="1" type="ORF">CERSUDRAFT_119787</name>
</gene>
<protein>
    <submittedName>
        <fullName evidence="1">Uncharacterized protein</fullName>
    </submittedName>
</protein>
<organism evidence="1 2">
    <name type="scientific">Ceriporiopsis subvermispora (strain B)</name>
    <name type="common">White-rot fungus</name>
    <name type="synonym">Gelatoporia subvermispora</name>
    <dbReference type="NCBI Taxonomy" id="914234"/>
    <lineage>
        <taxon>Eukaryota</taxon>
        <taxon>Fungi</taxon>
        <taxon>Dikarya</taxon>
        <taxon>Basidiomycota</taxon>
        <taxon>Agaricomycotina</taxon>
        <taxon>Agaricomycetes</taxon>
        <taxon>Polyporales</taxon>
        <taxon>Gelatoporiaceae</taxon>
        <taxon>Gelatoporia</taxon>
    </lineage>
</organism>
<feature type="non-terminal residue" evidence="1">
    <location>
        <position position="60"/>
    </location>
</feature>
<evidence type="ECO:0000313" key="1">
    <source>
        <dbReference type="EMBL" id="EMD31405.1"/>
    </source>
</evidence>
<dbReference type="AlphaFoldDB" id="M2QH93"/>